<protein>
    <submittedName>
        <fullName evidence="1">Tyrosinase domain protein</fullName>
    </submittedName>
</protein>
<accession>A0ACB9YNP1</accession>
<dbReference type="Proteomes" id="UP001497700">
    <property type="component" value="Unassembled WGS sequence"/>
</dbReference>
<evidence type="ECO:0000313" key="2">
    <source>
        <dbReference type="Proteomes" id="UP001497700"/>
    </source>
</evidence>
<organism evidence="1 2">
    <name type="scientific">Hypoxylon rubiginosum</name>
    <dbReference type="NCBI Taxonomy" id="110542"/>
    <lineage>
        <taxon>Eukaryota</taxon>
        <taxon>Fungi</taxon>
        <taxon>Dikarya</taxon>
        <taxon>Ascomycota</taxon>
        <taxon>Pezizomycotina</taxon>
        <taxon>Sordariomycetes</taxon>
        <taxon>Xylariomycetidae</taxon>
        <taxon>Xylariales</taxon>
        <taxon>Hypoxylaceae</taxon>
        <taxon>Hypoxylon</taxon>
    </lineage>
</organism>
<name>A0ACB9YNP1_9PEZI</name>
<dbReference type="EMBL" id="MU393565">
    <property type="protein sequence ID" value="KAI4861025.1"/>
    <property type="molecule type" value="Genomic_DNA"/>
</dbReference>
<reference evidence="1 2" key="1">
    <citation type="journal article" date="2022" name="New Phytol.">
        <title>Ecological generalism drives hyperdiversity of secondary metabolite gene clusters in xylarialean endophytes.</title>
        <authorList>
            <person name="Franco M.E.E."/>
            <person name="Wisecaver J.H."/>
            <person name="Arnold A.E."/>
            <person name="Ju Y.M."/>
            <person name="Slot J.C."/>
            <person name="Ahrendt S."/>
            <person name="Moore L.P."/>
            <person name="Eastman K.E."/>
            <person name="Scott K."/>
            <person name="Konkel Z."/>
            <person name="Mondo S.J."/>
            <person name="Kuo A."/>
            <person name="Hayes R.D."/>
            <person name="Haridas S."/>
            <person name="Andreopoulos B."/>
            <person name="Riley R."/>
            <person name="LaButti K."/>
            <person name="Pangilinan J."/>
            <person name="Lipzen A."/>
            <person name="Amirebrahimi M."/>
            <person name="Yan J."/>
            <person name="Adam C."/>
            <person name="Keymanesh K."/>
            <person name="Ng V."/>
            <person name="Louie K."/>
            <person name="Northen T."/>
            <person name="Drula E."/>
            <person name="Henrissat B."/>
            <person name="Hsieh H.M."/>
            <person name="Youens-Clark K."/>
            <person name="Lutzoni F."/>
            <person name="Miadlikowska J."/>
            <person name="Eastwood D.C."/>
            <person name="Hamelin R.C."/>
            <person name="Grigoriev I.V."/>
            <person name="U'Ren J.M."/>
        </authorList>
    </citation>
    <scope>NUCLEOTIDE SEQUENCE [LARGE SCALE GENOMIC DNA]</scope>
    <source>
        <strain evidence="1 2">CBS 119005</strain>
    </source>
</reference>
<keyword evidence="2" id="KW-1185">Reference proteome</keyword>
<sequence length="514" mass="59236">MASPRTFYPITGIKTDGDRPIRKDVNDWYIEQTCERGDHIQLTLFVEALTAIQKRPLNDERSYFRLADGTKSKNFCAHNEYTFPTWHRVYVTLFEQVVYEAMIEFINKAVDVLDREKASLEKAKWTEQAKQWRLPYWDFARFALDSDELRLPVLAIIPEVMVKDFRSGKLIAKPNPLYKFETQELMGKLEEKYAIKDQGGIPFDKCRSTTRYGLIQDYHAEVWADAGQNWQRANLALNECSWHQNQSDQKSTPNLQHMVFRLFKNGPKTWPEFSSTKHTDKNTKDTDKKDDPGAWMNLEGIHNNIHVCDQNLEIFQQLTSRRIGNVDRLTAIWQSLNPNTWFDGDSKSLLKKHLTPFHKDGEGTLFTSADVKDWCSLGYEYAITKGRHQGNIKSEIGRLYGNNTHKLPDRDDYILSIKYDRYALGGTPFRINVFLGDVDGTNFYDTDSKNFVGSVFNFSTNVEGSNCGNCIQQQQDGVQSVCQLPATSAAYYYLDQHLPLPPVHYVVVNSLGKV</sequence>
<evidence type="ECO:0000313" key="1">
    <source>
        <dbReference type="EMBL" id="KAI4861025.1"/>
    </source>
</evidence>
<comment type="caution">
    <text evidence="1">The sequence shown here is derived from an EMBL/GenBank/DDBJ whole genome shotgun (WGS) entry which is preliminary data.</text>
</comment>
<gene>
    <name evidence="1" type="ORF">F4820DRAFT_461265</name>
</gene>
<proteinExistence type="predicted"/>